<dbReference type="GeneID" id="8774226"/>
<gene>
    <name evidence="2" type="primary">orf2</name>
</gene>
<dbReference type="AlphaFoldDB" id="D2CK00"/>
<dbReference type="EMBL" id="EF536359">
    <property type="protein sequence ID" value="ABP03917.1"/>
    <property type="molecule type" value="Genomic_DNA"/>
</dbReference>
<dbReference type="Gene3D" id="3.10.28.10">
    <property type="entry name" value="Homing endonucleases"/>
    <property type="match status" value="2"/>
</dbReference>
<evidence type="ECO:0000313" key="2">
    <source>
        <dbReference type="EMBL" id="ABP03917.1"/>
    </source>
</evidence>
<feature type="non-terminal residue" evidence="2">
    <location>
        <position position="1"/>
    </location>
</feature>
<organism evidence="2">
    <name type="scientific">Candida viswanathii</name>
    <dbReference type="NCBI Taxonomy" id="5486"/>
    <lineage>
        <taxon>Eukaryota</taxon>
        <taxon>Fungi</taxon>
        <taxon>Dikarya</taxon>
        <taxon>Ascomycota</taxon>
        <taxon>Saccharomycotina</taxon>
        <taxon>Pichiomycetes</taxon>
        <taxon>Debaryomycetaceae</taxon>
        <taxon>Candida/Lodderomyces clade</taxon>
        <taxon>Candida</taxon>
    </lineage>
</organism>
<reference evidence="2" key="1">
    <citation type="submission" date="2007-04" db="EMBL/GenBank/DDBJ databases">
        <title>Complete mtDNA sequence of the yeast Candida viswanathii.</title>
        <authorList>
            <person name="Valach M."/>
            <person name="Pfeiffer I."/>
            <person name="Nosek J."/>
        </authorList>
    </citation>
    <scope>NUCLEOTIDE SEQUENCE</scope>
    <source>
        <strain evidence="2">CBS4024</strain>
    </source>
</reference>
<name>D2CK00_9ASCO</name>
<dbReference type="InterPro" id="IPR027434">
    <property type="entry name" value="Homing_endonucl"/>
</dbReference>
<proteinExistence type="predicted"/>
<dbReference type="GO" id="GO:0004519">
    <property type="term" value="F:endonuclease activity"/>
    <property type="evidence" value="ECO:0007669"/>
    <property type="project" value="InterPro"/>
</dbReference>
<sequence length="351" mass="41439">QLMAFHYCEIMVINITICWNGAYLLITFNSLNINILSQSAGNLDKYLFILEGSSETTRDDTYDLFKRHYKNIYRNAPPSFRGRGNHLNNDWLDWFIGFSEGNAAILYSNNNCHFILTQKDYNILYQIQNYLGFGNVKIYKKDNKIIYGKYIVSNPKDCLLLYLLFNGNLRLTSRINQLYNWYHILKELLNIDFISINKEISLNDAWLSGFTDAVGSFSIKKYKNRNIIYLKCKYILDNKDEFPARRAGYPILNKISQLLYNKNLAKLKISDSRIEISCNHNEKHKIILNYFDKYNLKTTKYNAYNIFKIILTKVIDKQPLSIETIKEINRLRKSMNKYLLLNRKIGYKNKS</sequence>
<keyword evidence="2" id="KW-0496">Mitochondrion</keyword>
<protein>
    <submittedName>
        <fullName evidence="2">Uncharacterized protein orf2</fullName>
    </submittedName>
</protein>
<dbReference type="RefSeq" id="YP_003433757.1">
    <property type="nucleotide sequence ID" value="NC_013809.1"/>
</dbReference>
<geneLocation type="mitochondrion" evidence="2"/>
<feature type="domain" description="Homing endonuclease LAGLIDADG" evidence="1">
    <location>
        <begin position="109"/>
        <end position="184"/>
    </location>
</feature>
<dbReference type="Pfam" id="PF00961">
    <property type="entry name" value="LAGLIDADG_1"/>
    <property type="match status" value="2"/>
</dbReference>
<dbReference type="GO" id="GO:0005739">
    <property type="term" value="C:mitochondrion"/>
    <property type="evidence" value="ECO:0007669"/>
    <property type="project" value="UniProtKB-ARBA"/>
</dbReference>
<dbReference type="PANTHER" id="PTHR36181:SF2">
    <property type="entry name" value="INTRON-ENCODED ENDONUCLEASE AI3-RELATED"/>
    <property type="match status" value="1"/>
</dbReference>
<dbReference type="InterPro" id="IPR004860">
    <property type="entry name" value="LAGLIDADG_dom"/>
</dbReference>
<feature type="domain" description="Homing endonuclease LAGLIDADG" evidence="1">
    <location>
        <begin position="207"/>
        <end position="310"/>
    </location>
</feature>
<dbReference type="PANTHER" id="PTHR36181">
    <property type="entry name" value="INTRON-ENCODED ENDONUCLEASE AI3-RELATED"/>
    <property type="match status" value="1"/>
</dbReference>
<evidence type="ECO:0000259" key="1">
    <source>
        <dbReference type="Pfam" id="PF00961"/>
    </source>
</evidence>
<accession>D2CK00</accession>
<dbReference type="InterPro" id="IPR051289">
    <property type="entry name" value="LAGLIDADG_Endonuclease"/>
</dbReference>
<dbReference type="SUPFAM" id="SSF55608">
    <property type="entry name" value="Homing endonucleases"/>
    <property type="match status" value="2"/>
</dbReference>